<evidence type="ECO:0000313" key="9">
    <source>
        <dbReference type="EMBL" id="EYU43750.1"/>
    </source>
</evidence>
<evidence type="ECO:0000259" key="6">
    <source>
        <dbReference type="Pfam" id="PF00931"/>
    </source>
</evidence>
<dbReference type="EMBL" id="KI630234">
    <property type="protein sequence ID" value="EYU43750.1"/>
    <property type="molecule type" value="Genomic_DNA"/>
</dbReference>
<dbReference type="GO" id="GO:0051707">
    <property type="term" value="P:response to other organism"/>
    <property type="evidence" value="ECO:0007669"/>
    <property type="project" value="UniProtKB-ARBA"/>
</dbReference>
<dbReference type="PRINTS" id="PR00364">
    <property type="entry name" value="DISEASERSIST"/>
</dbReference>
<dbReference type="InterPro" id="IPR027417">
    <property type="entry name" value="P-loop_NTPase"/>
</dbReference>
<keyword evidence="3" id="KW-0547">Nucleotide-binding</keyword>
<keyword evidence="10" id="KW-1185">Reference proteome</keyword>
<proteinExistence type="inferred from homology"/>
<accession>A0A022RXP4</accession>
<dbReference type="InterPro" id="IPR058922">
    <property type="entry name" value="WHD_DRP"/>
</dbReference>
<dbReference type="Proteomes" id="UP000030748">
    <property type="component" value="Unassembled WGS sequence"/>
</dbReference>
<keyword evidence="2" id="KW-0677">Repeat</keyword>
<evidence type="ECO:0000259" key="8">
    <source>
        <dbReference type="Pfam" id="PF23598"/>
    </source>
</evidence>
<keyword evidence="5" id="KW-0067">ATP-binding</keyword>
<dbReference type="Gene3D" id="1.10.10.10">
    <property type="entry name" value="Winged helix-like DNA-binding domain superfamily/Winged helix DNA-binding domain"/>
    <property type="match status" value="1"/>
</dbReference>
<dbReference type="Gene3D" id="3.40.50.300">
    <property type="entry name" value="P-loop containing nucleotide triphosphate hydrolases"/>
    <property type="match status" value="1"/>
</dbReference>
<dbReference type="Pfam" id="PF00931">
    <property type="entry name" value="NB-ARC"/>
    <property type="match status" value="1"/>
</dbReference>
<reference evidence="9 10" key="1">
    <citation type="journal article" date="2013" name="Proc. Natl. Acad. Sci. U.S.A.">
        <title>Fine-scale variation in meiotic recombination in Mimulus inferred from population shotgun sequencing.</title>
        <authorList>
            <person name="Hellsten U."/>
            <person name="Wright K.M."/>
            <person name="Jenkins J."/>
            <person name="Shu S."/>
            <person name="Yuan Y."/>
            <person name="Wessler S.R."/>
            <person name="Schmutz J."/>
            <person name="Willis J.H."/>
            <person name="Rokhsar D.S."/>
        </authorList>
    </citation>
    <scope>NUCLEOTIDE SEQUENCE [LARGE SCALE GENOMIC DNA]</scope>
    <source>
        <strain evidence="10">cv. DUN x IM62</strain>
    </source>
</reference>
<dbReference type="InterPro" id="IPR055414">
    <property type="entry name" value="LRR_R13L4/SHOC2-like"/>
</dbReference>
<evidence type="ECO:0000256" key="5">
    <source>
        <dbReference type="ARBA" id="ARBA00022840"/>
    </source>
</evidence>
<dbReference type="InterPro" id="IPR002182">
    <property type="entry name" value="NB-ARC"/>
</dbReference>
<dbReference type="Gene3D" id="3.80.10.10">
    <property type="entry name" value="Ribonuclease Inhibitor"/>
    <property type="match status" value="1"/>
</dbReference>
<dbReference type="Pfam" id="PF23559">
    <property type="entry name" value="WHD_DRP"/>
    <property type="match status" value="1"/>
</dbReference>
<evidence type="ECO:0000256" key="2">
    <source>
        <dbReference type="ARBA" id="ARBA00022737"/>
    </source>
</evidence>
<feature type="domain" description="NB-ARC" evidence="6">
    <location>
        <begin position="149"/>
        <end position="314"/>
    </location>
</feature>
<evidence type="ECO:0000256" key="4">
    <source>
        <dbReference type="ARBA" id="ARBA00022821"/>
    </source>
</evidence>
<sequence>KANSIEEYMANNVCGVVQLVVDKLGFEKSRSFKGVSASTVENLSQDLIVSLRLVASAEAKHFTNDDQFRHFRDFLFYFSKDLDDYIELVKSGLEHVNPINILESKLETFISKITDSLTLVRQSPLLDQGSQSRPEEEETFLFGPPEKEIRELLLQESIEFPVISFHGMGGMGKTTLAGALYNDAGVRRSFQAFAWVNCARKEFYAITVVKSILGQLLPRQKKVVAGLSFLDSTRMLYRLQQKVKCLIVICDVRTRENWRNMRVAFPIRDETRTQILITTRIEEVAADCRQNGKLYGMRQLDADRSNRLFNKIAGGTTNLIPHCVDKLRKEILSRCGGSPLAITIAAGYWNSITNKDDTTFDPNKAFDEINLHQDETADPERSLRSMLQLCYSNLPLRLKACFLYLAQLTRSDRSEIRVDEIYLRWIAEGLVVISEDESANTTKTDITENYLLELARRNMVRLNGEELVKSCQIHPLVRDFCVDQGEKEKLFEVVAGRGFATAVIPKSLASGLTIEMNAYCEDRAAVPAVVPHGGGNSRCSSLYFMDTVEPVVDYAAADWRRVEVFEVKEFMKRVLRVVEFDGVDFRLWKLPKGMGNLVFLRYLSFRRCHLEEIPSSLGNLSELRILDLRVRGHCRVTIPDLLCKFAKIERLYFPAKYRSGADHGRLNMRGLTEVEILVNFDTKVCYTDHLEDMKKLQRFDVVVEDDHKALDKVVDFVDDVVSTTSFSLDVRNFTCYSDERISVLRKMLVCESLRKLQLEGHIKKFPDNVVGIMLANVEEIVLDGSELKVDPMQRLGKLSKLKSLDMRNDAFIGKEMVCHGSDFPNLKSFKLVNFHYLEKWTVEPEAMPKVSTMWIEKCSKLSSTPAGRFEFAHNINNELNIVC</sequence>
<dbReference type="PANTHER" id="PTHR23155">
    <property type="entry name" value="DISEASE RESISTANCE PROTEIN RP"/>
    <property type="match status" value="1"/>
</dbReference>
<dbReference type="eggNOG" id="KOG4658">
    <property type="taxonomic scope" value="Eukaryota"/>
</dbReference>
<evidence type="ECO:0000259" key="7">
    <source>
        <dbReference type="Pfam" id="PF23559"/>
    </source>
</evidence>
<organism evidence="9 10">
    <name type="scientific">Erythranthe guttata</name>
    <name type="common">Yellow monkey flower</name>
    <name type="synonym">Mimulus guttatus</name>
    <dbReference type="NCBI Taxonomy" id="4155"/>
    <lineage>
        <taxon>Eukaryota</taxon>
        <taxon>Viridiplantae</taxon>
        <taxon>Streptophyta</taxon>
        <taxon>Embryophyta</taxon>
        <taxon>Tracheophyta</taxon>
        <taxon>Spermatophyta</taxon>
        <taxon>Magnoliopsida</taxon>
        <taxon>eudicotyledons</taxon>
        <taxon>Gunneridae</taxon>
        <taxon>Pentapetalae</taxon>
        <taxon>asterids</taxon>
        <taxon>lamiids</taxon>
        <taxon>Lamiales</taxon>
        <taxon>Phrymaceae</taxon>
        <taxon>Erythranthe</taxon>
    </lineage>
</organism>
<dbReference type="PANTHER" id="PTHR23155:SF1185">
    <property type="entry name" value="DISEASE RESISTANCE RPP8-LIKE PROTEIN 3-RELATED"/>
    <property type="match status" value="1"/>
</dbReference>
<protein>
    <submittedName>
        <fullName evidence="9">Uncharacterized protein</fullName>
    </submittedName>
</protein>
<evidence type="ECO:0000256" key="3">
    <source>
        <dbReference type="ARBA" id="ARBA00022741"/>
    </source>
</evidence>
<gene>
    <name evidence="9" type="ORF">MIMGU_mgv1a019836mg</name>
</gene>
<dbReference type="Pfam" id="PF23598">
    <property type="entry name" value="LRR_14"/>
    <property type="match status" value="1"/>
</dbReference>
<dbReference type="SUPFAM" id="SSF52058">
    <property type="entry name" value="L domain-like"/>
    <property type="match status" value="1"/>
</dbReference>
<dbReference type="GO" id="GO:0043531">
    <property type="term" value="F:ADP binding"/>
    <property type="evidence" value="ECO:0007669"/>
    <property type="project" value="InterPro"/>
</dbReference>
<feature type="domain" description="Disease resistance R13L4/SHOC-2-like LRR" evidence="8">
    <location>
        <begin position="573"/>
        <end position="856"/>
    </location>
</feature>
<feature type="domain" description="Disease resistance protein winged helix" evidence="7">
    <location>
        <begin position="414"/>
        <end position="480"/>
    </location>
</feature>
<dbReference type="InterPro" id="IPR032675">
    <property type="entry name" value="LRR_dom_sf"/>
</dbReference>
<dbReference type="GO" id="GO:0006952">
    <property type="term" value="P:defense response"/>
    <property type="evidence" value="ECO:0007669"/>
    <property type="project" value="UniProtKB-KW"/>
</dbReference>
<dbReference type="InterPro" id="IPR044974">
    <property type="entry name" value="Disease_R_plants"/>
</dbReference>
<name>A0A022RXP4_ERYGU</name>
<dbReference type="SUPFAM" id="SSF52540">
    <property type="entry name" value="P-loop containing nucleoside triphosphate hydrolases"/>
    <property type="match status" value="1"/>
</dbReference>
<dbReference type="AlphaFoldDB" id="A0A022RXP4"/>
<feature type="non-terminal residue" evidence="9">
    <location>
        <position position="1"/>
    </location>
</feature>
<comment type="similarity">
    <text evidence="1">Belongs to the disease resistance NB-LRR family.</text>
</comment>
<dbReference type="InterPro" id="IPR036388">
    <property type="entry name" value="WH-like_DNA-bd_sf"/>
</dbReference>
<evidence type="ECO:0000313" key="10">
    <source>
        <dbReference type="Proteomes" id="UP000030748"/>
    </source>
</evidence>
<keyword evidence="4" id="KW-0611">Plant defense</keyword>
<evidence type="ECO:0000256" key="1">
    <source>
        <dbReference type="ARBA" id="ARBA00008894"/>
    </source>
</evidence>